<dbReference type="PANTHER" id="PTHR14052">
    <property type="entry name" value="ORIGIN RECOGNITION COMPLEX SUBUNIT 2"/>
    <property type="match status" value="1"/>
</dbReference>
<dbReference type="Proteomes" id="UP000054248">
    <property type="component" value="Unassembled WGS sequence"/>
</dbReference>
<dbReference type="STRING" id="1051891.A0A0C3M6D9"/>
<protein>
    <recommendedName>
        <fullName evidence="1">Origin recognition complex subunit 2 winged-helix domain-containing protein</fullName>
    </recommendedName>
</protein>
<dbReference type="HOGENOM" id="CLU_1387259_0_0_1"/>
<dbReference type="GO" id="GO:0006260">
    <property type="term" value="P:DNA replication"/>
    <property type="evidence" value="ECO:0007669"/>
    <property type="project" value="UniProtKB-UniRule"/>
</dbReference>
<dbReference type="PANTHER" id="PTHR14052:SF0">
    <property type="entry name" value="ORIGIN RECOGNITION COMPLEX SUBUNIT 2"/>
    <property type="match status" value="1"/>
</dbReference>
<proteinExistence type="predicted"/>
<reference evidence="2 3" key="1">
    <citation type="submission" date="2014-04" db="EMBL/GenBank/DDBJ databases">
        <authorList>
            <consortium name="DOE Joint Genome Institute"/>
            <person name="Kuo A."/>
            <person name="Girlanda M."/>
            <person name="Perotto S."/>
            <person name="Kohler A."/>
            <person name="Nagy L.G."/>
            <person name="Floudas D."/>
            <person name="Copeland A."/>
            <person name="Barry K.W."/>
            <person name="Cichocki N."/>
            <person name="Veneault-Fourrey C."/>
            <person name="LaButti K."/>
            <person name="Lindquist E.A."/>
            <person name="Lipzen A."/>
            <person name="Lundell T."/>
            <person name="Morin E."/>
            <person name="Murat C."/>
            <person name="Sun H."/>
            <person name="Tunlid A."/>
            <person name="Henrissat B."/>
            <person name="Grigoriev I.V."/>
            <person name="Hibbett D.S."/>
            <person name="Martin F."/>
            <person name="Nordberg H.P."/>
            <person name="Cantor M.N."/>
            <person name="Hua S.X."/>
        </authorList>
    </citation>
    <scope>NUCLEOTIDE SEQUENCE [LARGE SCALE GENOMIC DNA]</scope>
    <source>
        <strain evidence="2 3">MUT 4182</strain>
    </source>
</reference>
<dbReference type="EMBL" id="KN822985">
    <property type="protein sequence ID" value="KIO29207.1"/>
    <property type="molecule type" value="Genomic_DNA"/>
</dbReference>
<sequence>EDRIPTARGFTWLWHDLTTYEHYDIELRFQGRDLTSPAVLTGSGKSKHAVSVAGGPAGVAGPLTEAGAKQVLSSVTERSRSIFALLAEQQIANIDAEADERIGAAAAKSDGASPAKKTLNVTAAQMSQYAIPYESLFVMAREKFIATSDQALRGLLQEFRDHGMVVTGVASSGGGEMIWIPLARNVLERLLQSSDEE</sequence>
<name>A0A0C3M6D9_9AGAM</name>
<dbReference type="InterPro" id="IPR007220">
    <property type="entry name" value="ORC2"/>
</dbReference>
<accession>A0A0C3M6D9</accession>
<dbReference type="OrthoDB" id="346673at2759"/>
<gene>
    <name evidence="2" type="ORF">M407DRAFT_21602</name>
</gene>
<reference evidence="3" key="2">
    <citation type="submission" date="2015-01" db="EMBL/GenBank/DDBJ databases">
        <title>Evolutionary Origins and Diversification of the Mycorrhizal Mutualists.</title>
        <authorList>
            <consortium name="DOE Joint Genome Institute"/>
            <consortium name="Mycorrhizal Genomics Consortium"/>
            <person name="Kohler A."/>
            <person name="Kuo A."/>
            <person name="Nagy L.G."/>
            <person name="Floudas D."/>
            <person name="Copeland A."/>
            <person name="Barry K.W."/>
            <person name="Cichocki N."/>
            <person name="Veneault-Fourrey C."/>
            <person name="LaButti K."/>
            <person name="Lindquist E.A."/>
            <person name="Lipzen A."/>
            <person name="Lundell T."/>
            <person name="Morin E."/>
            <person name="Murat C."/>
            <person name="Riley R."/>
            <person name="Ohm R."/>
            <person name="Sun H."/>
            <person name="Tunlid A."/>
            <person name="Henrissat B."/>
            <person name="Grigoriev I.V."/>
            <person name="Hibbett D.S."/>
            <person name="Martin F."/>
        </authorList>
    </citation>
    <scope>NUCLEOTIDE SEQUENCE [LARGE SCALE GENOMIC DNA]</scope>
    <source>
        <strain evidence="3">MUT 4182</strain>
    </source>
</reference>
<feature type="non-terminal residue" evidence="2">
    <location>
        <position position="1"/>
    </location>
</feature>
<evidence type="ECO:0000313" key="2">
    <source>
        <dbReference type="EMBL" id="KIO29207.1"/>
    </source>
</evidence>
<feature type="domain" description="Origin recognition complex subunit 2 winged-helix" evidence="1">
    <location>
        <begin position="127"/>
        <end position="184"/>
    </location>
</feature>
<dbReference type="Pfam" id="PF24882">
    <property type="entry name" value="WHD_ORC2"/>
    <property type="match status" value="1"/>
</dbReference>
<evidence type="ECO:0000313" key="3">
    <source>
        <dbReference type="Proteomes" id="UP000054248"/>
    </source>
</evidence>
<dbReference type="InterPro" id="IPR056773">
    <property type="entry name" value="WHD_ORC2"/>
</dbReference>
<dbReference type="AlphaFoldDB" id="A0A0C3M6D9"/>
<evidence type="ECO:0000259" key="1">
    <source>
        <dbReference type="Pfam" id="PF24882"/>
    </source>
</evidence>
<dbReference type="GO" id="GO:0003688">
    <property type="term" value="F:DNA replication origin binding"/>
    <property type="evidence" value="ECO:0007669"/>
    <property type="project" value="UniProtKB-UniRule"/>
</dbReference>
<organism evidence="2 3">
    <name type="scientific">Tulasnella calospora MUT 4182</name>
    <dbReference type="NCBI Taxonomy" id="1051891"/>
    <lineage>
        <taxon>Eukaryota</taxon>
        <taxon>Fungi</taxon>
        <taxon>Dikarya</taxon>
        <taxon>Basidiomycota</taxon>
        <taxon>Agaricomycotina</taxon>
        <taxon>Agaricomycetes</taxon>
        <taxon>Cantharellales</taxon>
        <taxon>Tulasnellaceae</taxon>
        <taxon>Tulasnella</taxon>
    </lineage>
</organism>
<keyword evidence="3" id="KW-1185">Reference proteome</keyword>
<dbReference type="GO" id="GO:0005664">
    <property type="term" value="C:nuclear origin of replication recognition complex"/>
    <property type="evidence" value="ECO:0007669"/>
    <property type="project" value="UniProtKB-UniRule"/>
</dbReference>